<dbReference type="PANTHER" id="PTHR46825">
    <property type="entry name" value="D-ALANYL-D-ALANINE-CARBOXYPEPTIDASE/ENDOPEPTIDASE AMPH"/>
    <property type="match status" value="1"/>
</dbReference>
<sequence length="508" mass="58344">MKIKMNILSIIGLLLFSTSFAQQIQLDSLDLQIDQVIKDFEIPGLSIGIIRNDSVIFSKGYGKLEILKERKVDENTLFGIGSISKSFTALTLGILVDEGKINWDDKVKEYLPYFELYAPYVTDNFTIRDLLTHRSGLKDVSGGTLWYHSDYSREEIIKRLKYLEPESSYREKPAYQNVMYVIASEIVKVVSGISWDDFLRERVFDKLKMNNSTSFSKEREANINLAQPHIWNEEYKKVAIIQEKGDNLAPGGFIYSSATEMSNYMKLLLNNGVIDNDTVVSPKIIKEIFKPQIIYADGGMFKNEFSSYGFGWWLTPVNGHKIIEHSGGIDGMSAQLVMIKDMNVGFIILTNTSKEPSTFFLRALLLSELLNEPLSDNFYSRVKEWRANNIKEKRASSKNISRSINTNPSLAIKDYTGKYTDKMYGEILIKKIGENELEIAFSHTKVFRGKLKHWHFDTFKIDWYDIRVPDGFLTFNFSAKREILGFSFDQENLLDVDFGELNVLKNKN</sequence>
<keyword evidence="5" id="KW-1185">Reference proteome</keyword>
<proteinExistence type="predicted"/>
<feature type="chain" id="PRO_5047358225" description="Serine hydrolase" evidence="1">
    <location>
        <begin position="22"/>
        <end position="508"/>
    </location>
</feature>
<dbReference type="SUPFAM" id="SSF56601">
    <property type="entry name" value="beta-lactamase/transpeptidase-like"/>
    <property type="match status" value="1"/>
</dbReference>
<dbReference type="Proteomes" id="UP001500027">
    <property type="component" value="Unassembled WGS sequence"/>
</dbReference>
<evidence type="ECO:0000313" key="4">
    <source>
        <dbReference type="EMBL" id="GAA4268905.1"/>
    </source>
</evidence>
<accession>A0ABP8E9M2</accession>
<dbReference type="InterPro" id="IPR021860">
    <property type="entry name" value="Peptidase_S12_Pab87-rel_C"/>
</dbReference>
<evidence type="ECO:0000313" key="5">
    <source>
        <dbReference type="Proteomes" id="UP001500027"/>
    </source>
</evidence>
<feature type="domain" description="Peptidase S12 Pab87-related C-terminal" evidence="3">
    <location>
        <begin position="404"/>
        <end position="492"/>
    </location>
</feature>
<dbReference type="EMBL" id="BAABAV010000001">
    <property type="protein sequence ID" value="GAA4268905.1"/>
    <property type="molecule type" value="Genomic_DNA"/>
</dbReference>
<feature type="signal peptide" evidence="1">
    <location>
        <begin position="1"/>
        <end position="21"/>
    </location>
</feature>
<dbReference type="InterPro" id="IPR050491">
    <property type="entry name" value="AmpC-like"/>
</dbReference>
<feature type="domain" description="Beta-lactamase-related" evidence="2">
    <location>
        <begin position="39"/>
        <end position="362"/>
    </location>
</feature>
<dbReference type="PANTHER" id="PTHR46825:SF15">
    <property type="entry name" value="BETA-LACTAMASE-RELATED DOMAIN-CONTAINING PROTEIN"/>
    <property type="match status" value="1"/>
</dbReference>
<dbReference type="Gene3D" id="3.40.710.10">
    <property type="entry name" value="DD-peptidase/beta-lactamase superfamily"/>
    <property type="match status" value="1"/>
</dbReference>
<dbReference type="Gene3D" id="2.40.128.600">
    <property type="match status" value="1"/>
</dbReference>
<evidence type="ECO:0000256" key="1">
    <source>
        <dbReference type="SAM" id="SignalP"/>
    </source>
</evidence>
<evidence type="ECO:0000259" key="2">
    <source>
        <dbReference type="Pfam" id="PF00144"/>
    </source>
</evidence>
<dbReference type="Pfam" id="PF11954">
    <property type="entry name" value="DUF3471"/>
    <property type="match status" value="1"/>
</dbReference>
<name>A0ABP8E9M2_9FLAO</name>
<dbReference type="InterPro" id="IPR012338">
    <property type="entry name" value="Beta-lactam/transpept-like"/>
</dbReference>
<dbReference type="InterPro" id="IPR001466">
    <property type="entry name" value="Beta-lactam-related"/>
</dbReference>
<dbReference type="Pfam" id="PF00144">
    <property type="entry name" value="Beta-lactamase"/>
    <property type="match status" value="1"/>
</dbReference>
<keyword evidence="1" id="KW-0732">Signal</keyword>
<comment type="caution">
    <text evidence="4">The sequence shown here is derived from an EMBL/GenBank/DDBJ whole genome shotgun (WGS) entry which is preliminary data.</text>
</comment>
<dbReference type="RefSeq" id="WP_139001166.1">
    <property type="nucleotide sequence ID" value="NZ_BAABAV010000001.1"/>
</dbReference>
<organism evidence="4 5">
    <name type="scientific">Hyunsoonleella aestuarii</name>
    <dbReference type="NCBI Taxonomy" id="912802"/>
    <lineage>
        <taxon>Bacteria</taxon>
        <taxon>Pseudomonadati</taxon>
        <taxon>Bacteroidota</taxon>
        <taxon>Flavobacteriia</taxon>
        <taxon>Flavobacteriales</taxon>
        <taxon>Flavobacteriaceae</taxon>
    </lineage>
</organism>
<evidence type="ECO:0008006" key="6">
    <source>
        <dbReference type="Google" id="ProtNLM"/>
    </source>
</evidence>
<gene>
    <name evidence="4" type="ORF">GCM10022257_10060</name>
</gene>
<evidence type="ECO:0000259" key="3">
    <source>
        <dbReference type="Pfam" id="PF11954"/>
    </source>
</evidence>
<protein>
    <recommendedName>
        <fullName evidence="6">Serine hydrolase</fullName>
    </recommendedName>
</protein>
<reference evidence="5" key="1">
    <citation type="journal article" date="2019" name="Int. J. Syst. Evol. Microbiol.">
        <title>The Global Catalogue of Microorganisms (GCM) 10K type strain sequencing project: providing services to taxonomists for standard genome sequencing and annotation.</title>
        <authorList>
            <consortium name="The Broad Institute Genomics Platform"/>
            <consortium name="The Broad Institute Genome Sequencing Center for Infectious Disease"/>
            <person name="Wu L."/>
            <person name="Ma J."/>
        </authorList>
    </citation>
    <scope>NUCLEOTIDE SEQUENCE [LARGE SCALE GENOMIC DNA]</scope>
    <source>
        <strain evidence="5">JCM 17452</strain>
    </source>
</reference>